<dbReference type="InterPro" id="IPR047115">
    <property type="entry name" value="ARSB"/>
</dbReference>
<proteinExistence type="predicted"/>
<evidence type="ECO:0000313" key="4">
    <source>
        <dbReference type="Proteomes" id="UP000829291"/>
    </source>
</evidence>
<sequence>MSIDGMNLWPALRTGSTSPRTEILHNIDDVYGNSAITIGDWKLLQGSTYNGVWDDWYGPSGRGDAYNIEAVIGSPAGQAVASVGFVIIAQKARDIREKASVSCTPKNVTLPVCSPLQAPCLFRIHEDPCEKNNRAHAYVFNNLHDSKLA</sequence>
<dbReference type="Gene3D" id="3.30.1120.10">
    <property type="match status" value="1"/>
</dbReference>
<evidence type="ECO:0000256" key="1">
    <source>
        <dbReference type="ARBA" id="ARBA00022723"/>
    </source>
</evidence>
<organism evidence="4 5">
    <name type="scientific">Neodiprion lecontei</name>
    <name type="common">Redheaded pine sawfly</name>
    <dbReference type="NCBI Taxonomy" id="441921"/>
    <lineage>
        <taxon>Eukaryota</taxon>
        <taxon>Metazoa</taxon>
        <taxon>Ecdysozoa</taxon>
        <taxon>Arthropoda</taxon>
        <taxon>Hexapoda</taxon>
        <taxon>Insecta</taxon>
        <taxon>Pterygota</taxon>
        <taxon>Neoptera</taxon>
        <taxon>Endopterygota</taxon>
        <taxon>Hymenoptera</taxon>
        <taxon>Tenthredinoidea</taxon>
        <taxon>Diprionidae</taxon>
        <taxon>Diprioninae</taxon>
        <taxon>Neodiprion</taxon>
    </lineage>
</organism>
<dbReference type="PANTHER" id="PTHR10342">
    <property type="entry name" value="ARYLSULFATASE"/>
    <property type="match status" value="1"/>
</dbReference>
<evidence type="ECO:0000256" key="3">
    <source>
        <dbReference type="ARBA" id="ARBA00023180"/>
    </source>
</evidence>
<reference evidence="5" key="1">
    <citation type="submission" date="2025-08" db="UniProtKB">
        <authorList>
            <consortium name="RefSeq"/>
        </authorList>
    </citation>
    <scope>IDENTIFICATION</scope>
    <source>
        <tissue evidence="5">Thorax and Abdomen</tissue>
    </source>
</reference>
<keyword evidence="2" id="KW-0106">Calcium</keyword>
<keyword evidence="3" id="KW-0325">Glycoprotein</keyword>
<keyword evidence="1" id="KW-0479">Metal-binding</keyword>
<protein>
    <submittedName>
        <fullName evidence="5">Uncharacterized protein LOC124292996</fullName>
    </submittedName>
</protein>
<dbReference type="Proteomes" id="UP000829291">
    <property type="component" value="Chromosome 2"/>
</dbReference>
<name>A0ABM3FIK2_NEOLC</name>
<dbReference type="PANTHER" id="PTHR10342:SF273">
    <property type="entry name" value="RE14504P"/>
    <property type="match status" value="1"/>
</dbReference>
<dbReference type="GeneID" id="124292996"/>
<evidence type="ECO:0000313" key="5">
    <source>
        <dbReference type="RefSeq" id="XP_046587844.1"/>
    </source>
</evidence>
<gene>
    <name evidence="5" type="primary">LOC124292996</name>
</gene>
<accession>A0ABM3FIK2</accession>
<evidence type="ECO:0000256" key="2">
    <source>
        <dbReference type="ARBA" id="ARBA00022837"/>
    </source>
</evidence>
<dbReference type="InterPro" id="IPR017850">
    <property type="entry name" value="Alkaline_phosphatase_core_sf"/>
</dbReference>
<dbReference type="SUPFAM" id="SSF53649">
    <property type="entry name" value="Alkaline phosphatase-like"/>
    <property type="match status" value="1"/>
</dbReference>
<dbReference type="RefSeq" id="XP_046587844.1">
    <property type="nucleotide sequence ID" value="XM_046731888.1"/>
</dbReference>
<keyword evidence="4" id="KW-1185">Reference proteome</keyword>